<reference evidence="1 2" key="1">
    <citation type="journal article" date="2013" name="Genome Biol.">
        <title>The genome sequence of the most widely cultivated cacao type and its use to identify candidate genes regulating pod color.</title>
        <authorList>
            <person name="Motamayor J.C."/>
            <person name="Mockaitis K."/>
            <person name="Schmutz J."/>
            <person name="Haiminen N."/>
            <person name="Iii D.L."/>
            <person name="Cornejo O."/>
            <person name="Findley S.D."/>
            <person name="Zheng P."/>
            <person name="Utro F."/>
            <person name="Royaert S."/>
            <person name="Saski C."/>
            <person name="Jenkins J."/>
            <person name="Podicheti R."/>
            <person name="Zhao M."/>
            <person name="Scheffler B.E."/>
            <person name="Stack J.C."/>
            <person name="Feltus F.A."/>
            <person name="Mustiga G.M."/>
            <person name="Amores F."/>
            <person name="Phillips W."/>
            <person name="Marelli J.P."/>
            <person name="May G.D."/>
            <person name="Shapiro H."/>
            <person name="Ma J."/>
            <person name="Bustamante C.D."/>
            <person name="Schnell R.J."/>
            <person name="Main D."/>
            <person name="Gilbert D."/>
            <person name="Parida L."/>
            <person name="Kuhn D.N."/>
        </authorList>
    </citation>
    <scope>NUCLEOTIDE SEQUENCE [LARGE SCALE GENOMIC DNA]</scope>
    <source>
        <strain evidence="2">cv. Matina 1-6</strain>
    </source>
</reference>
<sequence>MTILVEALRKVFQVYAIVLCHPYAVFEATSVVKVVIVPKHIKVCMNIIFGQRAPKQSCFKKVLSKTPILFITHGDLMDAQIIVFGFTMGG</sequence>
<evidence type="ECO:0000313" key="2">
    <source>
        <dbReference type="Proteomes" id="UP000026915"/>
    </source>
</evidence>
<dbReference type="InParanoid" id="A0A061DZS1"/>
<dbReference type="AlphaFoldDB" id="A0A061DZS1"/>
<dbReference type="Gramene" id="EOX97576">
    <property type="protein sequence ID" value="EOX97576"/>
    <property type="gene ID" value="TCM_006562"/>
</dbReference>
<gene>
    <name evidence="1" type="ORF">TCM_006562</name>
</gene>
<accession>A0A061DZS1</accession>
<name>A0A061DZS1_THECC</name>
<dbReference type="HOGENOM" id="CLU_2445216_0_0_1"/>
<proteinExistence type="predicted"/>
<dbReference type="EMBL" id="CM001880">
    <property type="protein sequence ID" value="EOX97576.1"/>
    <property type="molecule type" value="Genomic_DNA"/>
</dbReference>
<organism evidence="1 2">
    <name type="scientific">Theobroma cacao</name>
    <name type="common">Cacao</name>
    <name type="synonym">Cocoa</name>
    <dbReference type="NCBI Taxonomy" id="3641"/>
    <lineage>
        <taxon>Eukaryota</taxon>
        <taxon>Viridiplantae</taxon>
        <taxon>Streptophyta</taxon>
        <taxon>Embryophyta</taxon>
        <taxon>Tracheophyta</taxon>
        <taxon>Spermatophyta</taxon>
        <taxon>Magnoliopsida</taxon>
        <taxon>eudicotyledons</taxon>
        <taxon>Gunneridae</taxon>
        <taxon>Pentapetalae</taxon>
        <taxon>rosids</taxon>
        <taxon>malvids</taxon>
        <taxon>Malvales</taxon>
        <taxon>Malvaceae</taxon>
        <taxon>Byttnerioideae</taxon>
        <taxon>Theobroma</taxon>
    </lineage>
</organism>
<keyword evidence="2" id="KW-1185">Reference proteome</keyword>
<evidence type="ECO:0000313" key="1">
    <source>
        <dbReference type="EMBL" id="EOX97576.1"/>
    </source>
</evidence>
<protein>
    <submittedName>
        <fullName evidence="1">Uncharacterized protein</fullName>
    </submittedName>
</protein>
<dbReference type="Proteomes" id="UP000026915">
    <property type="component" value="Chromosome 2"/>
</dbReference>